<evidence type="ECO:0000313" key="1">
    <source>
        <dbReference type="EMBL" id="ALL70233.1"/>
    </source>
</evidence>
<sequence>MDSCCAVSREERDTDWHYQRVTSNRCKTKAARNPGEIMLFYHRGKAVQTSAAKRGRLFVSRVSIIEEDGEATSLGDLGYFANRQSALACAMRCATAFADDEPMPKPPCEIVHVTGAAQVSLSEEAENVAPDERAVSVAAS</sequence>
<dbReference type="EMBL" id="CP012748">
    <property type="protein sequence ID" value="ALL70233.1"/>
    <property type="molecule type" value="Genomic_DNA"/>
</dbReference>
<name>A0A0P0RMW4_9BURK</name>
<evidence type="ECO:0000313" key="2">
    <source>
        <dbReference type="Proteomes" id="UP000019146"/>
    </source>
</evidence>
<gene>
    <name evidence="1" type="ORF">K788_0001424</name>
</gene>
<dbReference type="AlphaFoldDB" id="A0A0P0RMW4"/>
<accession>A0A0P0RMW4</accession>
<reference evidence="1 2" key="1">
    <citation type="journal article" date="2014" name="Genome Announc.">
        <title>Draft Genome Sequence of the Haloacid-Degrading Burkholderia caribensis Strain MBA4.</title>
        <authorList>
            <person name="Pan Y."/>
            <person name="Kong K.F."/>
            <person name="Tsang J.S."/>
        </authorList>
    </citation>
    <scope>NUCLEOTIDE SEQUENCE [LARGE SCALE GENOMIC DNA]</scope>
    <source>
        <strain evidence="1 2">MBA4</strain>
        <plasmid evidence="2">Plasmid</plasmid>
    </source>
</reference>
<keyword evidence="1" id="KW-0614">Plasmid</keyword>
<dbReference type="KEGG" id="bcai:K788_0001424"/>
<protein>
    <submittedName>
        <fullName evidence="1">Uncharacterized protein</fullName>
    </submittedName>
</protein>
<organism evidence="1 2">
    <name type="scientific">Paraburkholderia caribensis MBA4</name>
    <dbReference type="NCBI Taxonomy" id="1323664"/>
    <lineage>
        <taxon>Bacteria</taxon>
        <taxon>Pseudomonadati</taxon>
        <taxon>Pseudomonadota</taxon>
        <taxon>Betaproteobacteria</taxon>
        <taxon>Burkholderiales</taxon>
        <taxon>Burkholderiaceae</taxon>
        <taxon>Paraburkholderia</taxon>
    </lineage>
</organism>
<dbReference type="Proteomes" id="UP000019146">
    <property type="component" value="Plasmid unnamed"/>
</dbReference>
<geneLocation type="plasmid" evidence="2"/>
<proteinExistence type="predicted"/>